<evidence type="ECO:0008006" key="3">
    <source>
        <dbReference type="Google" id="ProtNLM"/>
    </source>
</evidence>
<evidence type="ECO:0000313" key="2">
    <source>
        <dbReference type="Proteomes" id="UP001204798"/>
    </source>
</evidence>
<reference evidence="1 2" key="1">
    <citation type="submission" date="2022-08" db="EMBL/GenBank/DDBJ databases">
        <title>Bacterial and archaeal communities from various locations to study Microbial Dark Matter (Phase II).</title>
        <authorList>
            <person name="Stepanauskas R."/>
        </authorList>
    </citation>
    <scope>NUCLEOTIDE SEQUENCE [LARGE SCALE GENOMIC DNA]</scope>
    <source>
        <strain evidence="1 2">PD1</strain>
    </source>
</reference>
<organism evidence="1 2">
    <name type="scientific">Candidatus Fervidibacter sacchari</name>
    <dbReference type="NCBI Taxonomy" id="1448929"/>
    <lineage>
        <taxon>Bacteria</taxon>
        <taxon>Candidatus Fervidibacterota</taxon>
        <taxon>Candidatus Fervidibacter</taxon>
    </lineage>
</organism>
<keyword evidence="2" id="KW-1185">Reference proteome</keyword>
<dbReference type="Proteomes" id="UP001204798">
    <property type="component" value="Unassembled WGS sequence"/>
</dbReference>
<evidence type="ECO:0000313" key="1">
    <source>
        <dbReference type="EMBL" id="MCS3920834.1"/>
    </source>
</evidence>
<proteinExistence type="predicted"/>
<comment type="caution">
    <text evidence="1">The sequence shown here is derived from an EMBL/GenBank/DDBJ whole genome shotgun (WGS) entry which is preliminary data.</text>
</comment>
<protein>
    <recommendedName>
        <fullName evidence="3">DUF104 domain-containing protein</fullName>
    </recommendedName>
</protein>
<name>A0ABT2ES90_9BACT</name>
<dbReference type="EMBL" id="JANUCP010000007">
    <property type="protein sequence ID" value="MCS3920834.1"/>
    <property type="molecule type" value="Genomic_DNA"/>
</dbReference>
<sequence length="85" mass="9582">MKRVFKGVVKNGVIVLEGDGQLPDGTKVTVIVEETTVRPTDWRQLERIIGLFDSGLSDVSEQKHEYLADAFYRCNKDEPRGEETA</sequence>
<gene>
    <name evidence="1" type="ORF">M2350_003271</name>
</gene>
<accession>A0ABT2ES90</accession>
<dbReference type="RefSeq" id="WP_259101037.1">
    <property type="nucleotide sequence ID" value="NZ_CP130454.1"/>
</dbReference>